<protein>
    <submittedName>
        <fullName evidence="2">DUF3078 domain-containing protein</fullName>
    </submittedName>
</protein>
<keyword evidence="3" id="KW-1185">Reference proteome</keyword>
<feature type="chain" id="PRO_5045762044" evidence="1">
    <location>
        <begin position="21"/>
        <end position="300"/>
    </location>
</feature>
<dbReference type="Pfam" id="PF11276">
    <property type="entry name" value="DUF3078"/>
    <property type="match status" value="1"/>
</dbReference>
<dbReference type="EMBL" id="JAUEPH010000004">
    <property type="protein sequence ID" value="MDN3204606.1"/>
    <property type="molecule type" value="Genomic_DNA"/>
</dbReference>
<accession>A0ABT7YDK0</accession>
<proteinExistence type="predicted"/>
<evidence type="ECO:0000256" key="1">
    <source>
        <dbReference type="SAM" id="SignalP"/>
    </source>
</evidence>
<evidence type="ECO:0000313" key="2">
    <source>
        <dbReference type="EMBL" id="MDN3204606.1"/>
    </source>
</evidence>
<dbReference type="InterPro" id="IPR021428">
    <property type="entry name" value="DUF3078"/>
</dbReference>
<sequence length="300" mass="34191">MKRLFTTAFLSLVVLFAVQAQDEVTAEETKQDTTYWLKETSGGINLNQASFSGNWTGGGVNSIALGTYFFARRNYKKDKWSWDNTLDLLYGVVRNQGEDVRKSNDRIFLDSKVGLAINSKWNYFVSLNFLSQFAPGYDFSDNDRTLISKFMNPAYLTTAIGVEYKPNDEFSLRISPFSPRWTFVTDTELYLNVPENYGVEIGETVRTEAAAFSLLLDWNKKLSENVTFVTRYQMYANYQNFAFNAIDHRLDLALTAKVSDLINVSLTSLMIYDLDQDNAIQFSQGLALGIAFKRSTFPEE</sequence>
<feature type="signal peptide" evidence="1">
    <location>
        <begin position="1"/>
        <end position="20"/>
    </location>
</feature>
<evidence type="ECO:0000313" key="3">
    <source>
        <dbReference type="Proteomes" id="UP001171916"/>
    </source>
</evidence>
<comment type="caution">
    <text evidence="2">The sequence shown here is derived from an EMBL/GenBank/DDBJ whole genome shotgun (WGS) entry which is preliminary data.</text>
</comment>
<gene>
    <name evidence="2" type="ORF">QVH07_10625</name>
</gene>
<keyword evidence="1" id="KW-0732">Signal</keyword>
<reference evidence="2" key="1">
    <citation type="submission" date="2023-06" db="EMBL/GenBank/DDBJ databases">
        <title>Robiginitalea aurantiacus sp. nov. and Algoriphagus sediminis sp. nov., isolated from coastal sediment.</title>
        <authorList>
            <person name="Zhou Z.Y."/>
            <person name="An J."/>
            <person name="Jia Y.W."/>
            <person name="Du Z.J."/>
        </authorList>
    </citation>
    <scope>NUCLEOTIDE SEQUENCE</scope>
    <source>
        <strain evidence="2">C2-7</strain>
    </source>
</reference>
<dbReference type="RefSeq" id="WP_290000248.1">
    <property type="nucleotide sequence ID" value="NZ_JAUEPH010000004.1"/>
</dbReference>
<name>A0ABT7YDK0_9BACT</name>
<organism evidence="2 3">
    <name type="scientific">Algoriphagus sediminis</name>
    <dbReference type="NCBI Taxonomy" id="3057113"/>
    <lineage>
        <taxon>Bacteria</taxon>
        <taxon>Pseudomonadati</taxon>
        <taxon>Bacteroidota</taxon>
        <taxon>Cytophagia</taxon>
        <taxon>Cytophagales</taxon>
        <taxon>Cyclobacteriaceae</taxon>
        <taxon>Algoriphagus</taxon>
    </lineage>
</organism>
<dbReference type="Proteomes" id="UP001171916">
    <property type="component" value="Unassembled WGS sequence"/>
</dbReference>